<feature type="domain" description="Cyclic nucleotide-binding" evidence="1">
    <location>
        <begin position="30"/>
        <end position="117"/>
    </location>
</feature>
<dbReference type="InterPro" id="IPR000595">
    <property type="entry name" value="cNMP-bd_dom"/>
</dbReference>
<accession>A0A562U713</accession>
<dbReference type="EMBL" id="VLLI01000004">
    <property type="protein sequence ID" value="TWJ01620.1"/>
    <property type="molecule type" value="Genomic_DNA"/>
</dbReference>
<proteinExistence type="predicted"/>
<dbReference type="InterPro" id="IPR018490">
    <property type="entry name" value="cNMP-bd_dom_sf"/>
</dbReference>
<reference evidence="2 3" key="1">
    <citation type="submission" date="2019-07" db="EMBL/GenBank/DDBJ databases">
        <title>Genomic Encyclopedia of Archaeal and Bacterial Type Strains, Phase II (KMG-II): from individual species to whole genera.</title>
        <authorList>
            <person name="Goeker M."/>
        </authorList>
    </citation>
    <scope>NUCLEOTIDE SEQUENCE [LARGE SCALE GENOMIC DNA]</scope>
    <source>
        <strain evidence="2 3">ATCC BAA-1854</strain>
    </source>
</reference>
<dbReference type="Pfam" id="PF00027">
    <property type="entry name" value="cNMP_binding"/>
    <property type="match status" value="1"/>
</dbReference>
<evidence type="ECO:0000313" key="2">
    <source>
        <dbReference type="EMBL" id="TWJ01620.1"/>
    </source>
</evidence>
<keyword evidence="3" id="KW-1185">Reference proteome</keyword>
<dbReference type="SUPFAM" id="SSF51206">
    <property type="entry name" value="cAMP-binding domain-like"/>
    <property type="match status" value="1"/>
</dbReference>
<evidence type="ECO:0000313" key="3">
    <source>
        <dbReference type="Proteomes" id="UP000317010"/>
    </source>
</evidence>
<dbReference type="Gene3D" id="2.60.120.10">
    <property type="entry name" value="Jelly Rolls"/>
    <property type="match status" value="1"/>
</dbReference>
<gene>
    <name evidence="2" type="ORF">JN11_01771</name>
</gene>
<evidence type="ECO:0000259" key="1">
    <source>
        <dbReference type="Pfam" id="PF00027"/>
    </source>
</evidence>
<dbReference type="RefSeq" id="WP_144911702.1">
    <property type="nucleotide sequence ID" value="NZ_VLLI01000004.1"/>
</dbReference>
<comment type="caution">
    <text evidence="2">The sequence shown here is derived from an EMBL/GenBank/DDBJ whole genome shotgun (WGS) entry which is preliminary data.</text>
</comment>
<dbReference type="Proteomes" id="UP000317010">
    <property type="component" value="Unassembled WGS sequence"/>
</dbReference>
<dbReference type="CDD" id="cd00038">
    <property type="entry name" value="CAP_ED"/>
    <property type="match status" value="1"/>
</dbReference>
<organism evidence="2 3">
    <name type="scientific">Mucilaginibacter frigoritolerans</name>
    <dbReference type="NCBI Taxonomy" id="652788"/>
    <lineage>
        <taxon>Bacteria</taxon>
        <taxon>Pseudomonadati</taxon>
        <taxon>Bacteroidota</taxon>
        <taxon>Sphingobacteriia</taxon>
        <taxon>Sphingobacteriales</taxon>
        <taxon>Sphingobacteriaceae</taxon>
        <taxon>Mucilaginibacter</taxon>
    </lineage>
</organism>
<sequence length="190" mass="21882">MDKQLINYLQLFRPITIADGNIIAGYFKPQVFKEGDFLFEGDKVAREMFFVCKGVVRIGTVNDKGTEVTHIFYNENHLCSILQSFNDEVHTASFIQACCDTEVLSISKSKLLELYQQLPYLKELIDQLNQLNLIRKVNTRNAYLGEDAETQYRIFTMQHPDIALRVPLKDIASYLGITPQSLSRIRKNIK</sequence>
<protein>
    <submittedName>
        <fullName evidence="2">CRP-like cAMP-binding protein</fullName>
    </submittedName>
</protein>
<name>A0A562U713_9SPHI</name>
<dbReference type="OrthoDB" id="758145at2"/>
<dbReference type="InterPro" id="IPR014710">
    <property type="entry name" value="RmlC-like_jellyroll"/>
</dbReference>
<dbReference type="AlphaFoldDB" id="A0A562U713"/>